<dbReference type="EMBL" id="BK015044">
    <property type="protein sequence ID" value="DAD88627.1"/>
    <property type="molecule type" value="Genomic_DNA"/>
</dbReference>
<dbReference type="Gene3D" id="2.60.40.2700">
    <property type="match status" value="1"/>
</dbReference>
<proteinExistence type="predicted"/>
<evidence type="ECO:0000313" key="2">
    <source>
        <dbReference type="EMBL" id="DAD88627.1"/>
    </source>
</evidence>
<sequence length="362" mass="39528">MSSASKTVQIKFFSKLGTYTPLIQSPSGDLYQEYQQVGDQVVVYPDFSKTKPELYFICTSSRVAEGSATPVSMRYYFNDSEITFASSGVSDGLFAGLFEIIRPSTNQPYYGLRIVKNLVEASRFASIIIKMVGKITARGQQSDLTDDIQETYTISVGPYTGTAYRVTIIAGDSKMFTLQSPTDSCVLKAKTTQGNETLSSGLYYKWYRAANTASGWEQISGASGSTITVKAADVNCTREFMVEVYNNSSMSKDGMLGFDFQTVIDTSDPYEIEPHPSPSDGSIDEDTSGNGSVTYTPKLVTRGTNNVVDSKFFFTLKSQSGVILNTEASRNNTKALSSFTVTRQDCINGGYSDIGLTIDSEK</sequence>
<evidence type="ECO:0000256" key="1">
    <source>
        <dbReference type="SAM" id="MobiDB-lite"/>
    </source>
</evidence>
<protein>
    <submittedName>
        <fullName evidence="2">Ig Ig domain of plant-specific actin-binding protein</fullName>
    </submittedName>
</protein>
<accession>A0A8S5N3B1</accession>
<feature type="region of interest" description="Disordered" evidence="1">
    <location>
        <begin position="268"/>
        <end position="290"/>
    </location>
</feature>
<organism evidence="2">
    <name type="scientific">Siphoviridae sp. ctYWp4</name>
    <dbReference type="NCBI Taxonomy" id="2826377"/>
    <lineage>
        <taxon>Viruses</taxon>
        <taxon>Duplodnaviria</taxon>
        <taxon>Heunggongvirae</taxon>
        <taxon>Uroviricota</taxon>
        <taxon>Caudoviricetes</taxon>
    </lineage>
</organism>
<name>A0A8S5N3B1_9CAUD</name>
<reference evidence="2" key="1">
    <citation type="journal article" date="2021" name="Proc. Natl. Acad. Sci. U.S.A.">
        <title>A Catalog of Tens of Thousands of Viruses from Human Metagenomes Reveals Hidden Associations with Chronic Diseases.</title>
        <authorList>
            <person name="Tisza M.J."/>
            <person name="Buck C.B."/>
        </authorList>
    </citation>
    <scope>NUCLEOTIDE SEQUENCE</scope>
    <source>
        <strain evidence="2">CtYWp4</strain>
    </source>
</reference>